<dbReference type="GO" id="GO:0034220">
    <property type="term" value="P:monoatomic ion transmembrane transport"/>
    <property type="evidence" value="ECO:0007669"/>
    <property type="project" value="UniProtKB-KW"/>
</dbReference>
<keyword evidence="4" id="KW-1185">Reference proteome</keyword>
<dbReference type="PANTHER" id="PTHR11145:SF12">
    <property type="entry name" value="BTB DOMAIN-CONTAINING PROTEIN"/>
    <property type="match status" value="1"/>
</dbReference>
<dbReference type="SMART" id="SM00225">
    <property type="entry name" value="BTB"/>
    <property type="match status" value="1"/>
</dbReference>
<dbReference type="Pfam" id="PF02214">
    <property type="entry name" value="BTB_2"/>
    <property type="match status" value="1"/>
</dbReference>
<evidence type="ECO:0000313" key="4">
    <source>
        <dbReference type="Proteomes" id="UP000230423"/>
    </source>
</evidence>
<protein>
    <submittedName>
        <fullName evidence="3">K+ channel tetramerization domain protein</fullName>
    </submittedName>
</protein>
<evidence type="ECO:0000313" key="3">
    <source>
        <dbReference type="EMBL" id="PIO72977.1"/>
    </source>
</evidence>
<reference evidence="3 4" key="1">
    <citation type="submission" date="2015-09" db="EMBL/GenBank/DDBJ databases">
        <title>Draft genome of the parasitic nematode Teladorsagia circumcincta isolate WARC Sus (inbred).</title>
        <authorList>
            <person name="Mitreva M."/>
        </authorList>
    </citation>
    <scope>NUCLEOTIDE SEQUENCE [LARGE SCALE GENOMIC DNA]</scope>
    <source>
        <strain evidence="3 4">S</strain>
    </source>
</reference>
<name>A0A2G9URX5_TELCI</name>
<dbReference type="InterPro" id="IPR000210">
    <property type="entry name" value="BTB/POZ_dom"/>
</dbReference>
<proteinExistence type="predicted"/>
<keyword evidence="3" id="KW-0407">Ion channel</keyword>
<dbReference type="Gene3D" id="3.30.710.10">
    <property type="entry name" value="Potassium Channel Kv1.1, Chain A"/>
    <property type="match status" value="1"/>
</dbReference>
<dbReference type="GO" id="GO:0051260">
    <property type="term" value="P:protein homooligomerization"/>
    <property type="evidence" value="ECO:0007669"/>
    <property type="project" value="InterPro"/>
</dbReference>
<dbReference type="AlphaFoldDB" id="A0A2G9URX5"/>
<feature type="region of interest" description="Disordered" evidence="1">
    <location>
        <begin position="1"/>
        <end position="20"/>
    </location>
</feature>
<evidence type="ECO:0000256" key="1">
    <source>
        <dbReference type="SAM" id="MobiDB-lite"/>
    </source>
</evidence>
<sequence length="387" mass="44566">MKQRGMTQEEEQQEGRQRGAEAVFVSRAQIAWQPTERRHAHTQAAFLDRPRLRTRSPYNTCHYTTFVQQRHNKIYDKLWDSLKAFNHGFGRMDGPSSSSLGDRIRLNVGGTIFETTLSTLKKVPNTVLSTMVAERWRGQGELFIDRDPTHFSKVLNYLRDGDEFNVPQDRDACEELRREAQFYNITGLVELCSPQILNVGDEVQWKRDATMTAPRTLSLKQLPRNLDQNYLNIGTNVTVEFYSQTNNHTLARCIGCEEYQDPKCSYLFDIKYEDWEPMRHHMLLMRGEITQLMGDQCCIISWDNGQQIHLPKSAIRRADSILPVLQADVPDNTALSVYAPQAGCPESEKDEFYTSLDDAIRSIPDGDYLTIAEYIGYELCMLEFTPT</sequence>
<dbReference type="InterPro" id="IPR045068">
    <property type="entry name" value="BACURD1-3"/>
</dbReference>
<gene>
    <name evidence="3" type="ORF">TELCIR_05064</name>
</gene>
<accession>A0A2G9URX5</accession>
<organism evidence="3 4">
    <name type="scientific">Teladorsagia circumcincta</name>
    <name type="common">Brown stomach worm</name>
    <name type="synonym">Ostertagia circumcincta</name>
    <dbReference type="NCBI Taxonomy" id="45464"/>
    <lineage>
        <taxon>Eukaryota</taxon>
        <taxon>Metazoa</taxon>
        <taxon>Ecdysozoa</taxon>
        <taxon>Nematoda</taxon>
        <taxon>Chromadorea</taxon>
        <taxon>Rhabditida</taxon>
        <taxon>Rhabditina</taxon>
        <taxon>Rhabditomorpha</taxon>
        <taxon>Strongyloidea</taxon>
        <taxon>Trichostrongylidae</taxon>
        <taxon>Teladorsagia</taxon>
    </lineage>
</organism>
<dbReference type="OrthoDB" id="2414723at2759"/>
<dbReference type="InterPro" id="IPR011333">
    <property type="entry name" value="SKP1/BTB/POZ_sf"/>
</dbReference>
<evidence type="ECO:0000259" key="2">
    <source>
        <dbReference type="SMART" id="SM00225"/>
    </source>
</evidence>
<keyword evidence="3" id="KW-0406">Ion transport</keyword>
<dbReference type="PANTHER" id="PTHR11145">
    <property type="entry name" value="BTB/POZ DOMAIN-CONTAINING ADAPTER FOR CUL3-MEDIATED RHOA DEGRADATION PROTEIN FAMILY MEMBER"/>
    <property type="match status" value="1"/>
</dbReference>
<feature type="domain" description="BTB" evidence="2">
    <location>
        <begin position="102"/>
        <end position="200"/>
    </location>
</feature>
<dbReference type="Proteomes" id="UP000230423">
    <property type="component" value="Unassembled WGS sequence"/>
</dbReference>
<keyword evidence="3" id="KW-0813">Transport</keyword>
<dbReference type="InterPro" id="IPR003131">
    <property type="entry name" value="T1-type_BTB"/>
</dbReference>
<dbReference type="EMBL" id="KZ345552">
    <property type="protein sequence ID" value="PIO72977.1"/>
    <property type="molecule type" value="Genomic_DNA"/>
</dbReference>
<dbReference type="SUPFAM" id="SSF54695">
    <property type="entry name" value="POZ domain"/>
    <property type="match status" value="1"/>
</dbReference>